<protein>
    <recommendedName>
        <fullName evidence="2">DUF4174 domain-containing protein</fullName>
    </recommendedName>
</protein>
<accession>A0A0P0Z241</accession>
<name>A0A0P0Z241_9HYPH</name>
<dbReference type="InterPro" id="IPR025232">
    <property type="entry name" value="DUF4174"/>
</dbReference>
<evidence type="ECO:0000259" key="2">
    <source>
        <dbReference type="Pfam" id="PF13778"/>
    </source>
</evidence>
<evidence type="ECO:0000256" key="1">
    <source>
        <dbReference type="ARBA" id="ARBA00022729"/>
    </source>
</evidence>
<feature type="domain" description="DUF4174" evidence="2">
    <location>
        <begin position="5"/>
        <end position="117"/>
    </location>
</feature>
<sequence>MAQSLSELQWQNRVLILFGTDGTAIEEQSSELLTGRDALAERDMLVFTVAGDRLDPVYGPVPDGEDAQSLRARFGVDPAAPFTAILIGKDGQEKWRADSVVPRAEIEAVIDAMPMRRAGR</sequence>
<organism evidence="3">
    <name type="scientific">Aureimonas frigidaquae</name>
    <dbReference type="NCBI Taxonomy" id="424757"/>
    <lineage>
        <taxon>Bacteria</taxon>
        <taxon>Pseudomonadati</taxon>
        <taxon>Pseudomonadota</taxon>
        <taxon>Alphaproteobacteria</taxon>
        <taxon>Hyphomicrobiales</taxon>
        <taxon>Aurantimonadaceae</taxon>
        <taxon>Aureimonas</taxon>
    </lineage>
</organism>
<proteinExistence type="predicted"/>
<evidence type="ECO:0000313" key="3">
    <source>
        <dbReference type="EMBL" id="BAT28035.1"/>
    </source>
</evidence>
<dbReference type="EMBL" id="LC066376">
    <property type="protein sequence ID" value="BAT28035.1"/>
    <property type="molecule type" value="Genomic_DNA"/>
</dbReference>
<reference evidence="3" key="1">
    <citation type="journal article" date="2015" name="Proc. Natl. Acad. Sci. U.S.A.">
        <title>Bacterial clade with the ribosomal RNA operon on a small plasmid rather than the chromosome.</title>
        <authorList>
            <person name="Anda M."/>
            <person name="Ohtsubo Y."/>
            <person name="Okubo T."/>
            <person name="Sugawara M."/>
            <person name="Nagata Y."/>
            <person name="Tsuda M."/>
            <person name="Minamisawa K."/>
            <person name="Mitsui H."/>
        </authorList>
    </citation>
    <scope>NUCLEOTIDE SEQUENCE</scope>
    <source>
        <strain evidence="3">JCM 14755</strain>
    </source>
</reference>
<dbReference type="AlphaFoldDB" id="A0A0P0Z241"/>
<dbReference type="Pfam" id="PF13778">
    <property type="entry name" value="DUF4174"/>
    <property type="match status" value="1"/>
</dbReference>
<keyword evidence="1" id="KW-0732">Signal</keyword>